<keyword evidence="3" id="KW-0805">Transcription regulation</keyword>
<dbReference type="Gene3D" id="3.40.190.10">
    <property type="entry name" value="Periplasmic binding protein-like II"/>
    <property type="match status" value="2"/>
</dbReference>
<dbReference type="PROSITE" id="PS50931">
    <property type="entry name" value="HTH_LYSR"/>
    <property type="match status" value="1"/>
</dbReference>
<evidence type="ECO:0000256" key="5">
    <source>
        <dbReference type="ARBA" id="ARBA00023163"/>
    </source>
</evidence>
<dbReference type="InterPro" id="IPR036388">
    <property type="entry name" value="WH-like_DNA-bd_sf"/>
</dbReference>
<dbReference type="PANTHER" id="PTHR30126:SF2">
    <property type="entry name" value="HTH-TYPE TRANSCRIPTIONAL REGULATOR YJIE"/>
    <property type="match status" value="1"/>
</dbReference>
<reference evidence="7" key="3">
    <citation type="submission" date="2022-12" db="EMBL/GenBank/DDBJ databases">
        <authorList>
            <person name="Sun Q."/>
            <person name="Zhou Y."/>
        </authorList>
    </citation>
    <scope>NUCLEOTIDE SEQUENCE</scope>
    <source>
        <strain evidence="7">CGMCC 1.15034</strain>
    </source>
</reference>
<reference evidence="7" key="1">
    <citation type="journal article" date="2014" name="Int. J. Syst. Evol. Microbiol.">
        <title>Complete genome sequence of Corynebacterium casei LMG S-19264T (=DSM 44701T), isolated from a smear-ripened cheese.</title>
        <authorList>
            <consortium name="US DOE Joint Genome Institute (JGI-PGF)"/>
            <person name="Walter F."/>
            <person name="Albersmeier A."/>
            <person name="Kalinowski J."/>
            <person name="Ruckert C."/>
        </authorList>
    </citation>
    <scope>NUCLEOTIDE SEQUENCE</scope>
    <source>
        <strain evidence="7">CGMCC 1.15034</strain>
    </source>
</reference>
<dbReference type="GO" id="GO:0003700">
    <property type="term" value="F:DNA-binding transcription factor activity"/>
    <property type="evidence" value="ECO:0007669"/>
    <property type="project" value="InterPro"/>
</dbReference>
<gene>
    <name evidence="7" type="ORF">GCM10010987_36200</name>
    <name evidence="8" type="ORF">XH86_39050</name>
</gene>
<organism evidence="7 10">
    <name type="scientific">Bradyrhizobium guangdongense</name>
    <dbReference type="NCBI Taxonomy" id="1325090"/>
    <lineage>
        <taxon>Bacteria</taxon>
        <taxon>Pseudomonadati</taxon>
        <taxon>Pseudomonadota</taxon>
        <taxon>Alphaproteobacteria</taxon>
        <taxon>Hyphomicrobiales</taxon>
        <taxon>Nitrobacteraceae</taxon>
        <taxon>Bradyrhizobium</taxon>
    </lineage>
</organism>
<dbReference type="FunFam" id="1.10.10.10:FF:000001">
    <property type="entry name" value="LysR family transcriptional regulator"/>
    <property type="match status" value="1"/>
</dbReference>
<geneLocation type="plasmid" evidence="8 9">
    <name>unnamed</name>
</geneLocation>
<dbReference type="Pfam" id="PF03466">
    <property type="entry name" value="LysR_substrate"/>
    <property type="match status" value="1"/>
</dbReference>
<evidence type="ECO:0000256" key="1">
    <source>
        <dbReference type="ARBA" id="ARBA00003502"/>
    </source>
</evidence>
<protein>
    <submittedName>
        <fullName evidence="7">LysR family transcriptional regulator</fullName>
    </submittedName>
</protein>
<dbReference type="Proteomes" id="UP000593880">
    <property type="component" value="Plasmid unnamed"/>
</dbReference>
<dbReference type="AlphaFoldDB" id="A0A410VIC7"/>
<evidence type="ECO:0000313" key="10">
    <source>
        <dbReference type="Proteomes" id="UP000625079"/>
    </source>
</evidence>
<dbReference type="SUPFAM" id="SSF53850">
    <property type="entry name" value="Periplasmic binding protein-like II"/>
    <property type="match status" value="1"/>
</dbReference>
<evidence type="ECO:0000313" key="8">
    <source>
        <dbReference type="EMBL" id="QOZ64642.1"/>
    </source>
</evidence>
<dbReference type="Gene3D" id="1.10.10.10">
    <property type="entry name" value="Winged helix-like DNA-binding domain superfamily/Winged helix DNA-binding domain"/>
    <property type="match status" value="1"/>
</dbReference>
<proteinExistence type="inferred from homology"/>
<dbReference type="InterPro" id="IPR036390">
    <property type="entry name" value="WH_DNA-bd_sf"/>
</dbReference>
<evidence type="ECO:0000313" key="9">
    <source>
        <dbReference type="Proteomes" id="UP000593880"/>
    </source>
</evidence>
<dbReference type="PRINTS" id="PR00039">
    <property type="entry name" value="HTHLYSR"/>
</dbReference>
<keyword evidence="9" id="KW-1185">Reference proteome</keyword>
<reference evidence="8 9" key="2">
    <citation type="submission" date="2018-06" db="EMBL/GenBank/DDBJ databases">
        <title>Comparative genomics of rhizobia nodulating Arachis hypogaea in China.</title>
        <authorList>
            <person name="Li Y."/>
        </authorList>
    </citation>
    <scope>NUCLEOTIDE SEQUENCE [LARGE SCALE GENOMIC DNA]</scope>
    <source>
        <strain evidence="8 9">CCBAU 51658</strain>
        <plasmid evidence="8 9">unnamed</plasmid>
    </source>
</reference>
<comment type="similarity">
    <text evidence="2">Belongs to the LysR transcriptional regulatory family.</text>
</comment>
<name>A0A410VIC7_9BRAD</name>
<evidence type="ECO:0000259" key="6">
    <source>
        <dbReference type="PROSITE" id="PS50931"/>
    </source>
</evidence>
<keyword evidence="5" id="KW-0804">Transcription</keyword>
<dbReference type="GO" id="GO:0000976">
    <property type="term" value="F:transcription cis-regulatory region binding"/>
    <property type="evidence" value="ECO:0007669"/>
    <property type="project" value="TreeGrafter"/>
</dbReference>
<accession>A0A410VIC7</accession>
<dbReference type="SUPFAM" id="SSF46785">
    <property type="entry name" value="Winged helix' DNA-binding domain"/>
    <property type="match status" value="1"/>
</dbReference>
<dbReference type="Proteomes" id="UP000625079">
    <property type="component" value="Unassembled WGS sequence"/>
</dbReference>
<keyword evidence="4" id="KW-0238">DNA-binding</keyword>
<dbReference type="PANTHER" id="PTHR30126">
    <property type="entry name" value="HTH-TYPE TRANSCRIPTIONAL REGULATOR"/>
    <property type="match status" value="1"/>
</dbReference>
<dbReference type="Pfam" id="PF00126">
    <property type="entry name" value="HTH_1"/>
    <property type="match status" value="1"/>
</dbReference>
<sequence>MEINWLYDFIAVATARSFSRAAEERNCSQPALSRRIQALEVWAGASLLDRTTHSVNLTPAGEAFRHTADDIVRRLSAGRLEAQERARGASDVLKFASTNALSLTFFPDWLRRIETELPFVPNVQLVANHMEGCERILLASDAHFLLCHYHPAATTALTPSHFRSLHVGDDRLIPASVPVSRRNRKPRFKLPGTEGAPVQFLSFRSESGMGRILEAVRATSPLQAHLHTTFTSHLAKLLVTMVQAGRGMAWLPESLISDQLASGEIVAAGGQQWYVPIEIHVFRPKLRLAQAAEAFWQHIEKAATHSR</sequence>
<keyword evidence="8" id="KW-0614">Plasmid</keyword>
<evidence type="ECO:0000256" key="3">
    <source>
        <dbReference type="ARBA" id="ARBA00023015"/>
    </source>
</evidence>
<evidence type="ECO:0000256" key="2">
    <source>
        <dbReference type="ARBA" id="ARBA00009437"/>
    </source>
</evidence>
<dbReference type="InterPro" id="IPR005119">
    <property type="entry name" value="LysR_subst-bd"/>
</dbReference>
<evidence type="ECO:0000313" key="7">
    <source>
        <dbReference type="EMBL" id="GGI25803.1"/>
    </source>
</evidence>
<dbReference type="InterPro" id="IPR000847">
    <property type="entry name" value="LysR_HTH_N"/>
</dbReference>
<comment type="function">
    <text evidence="1">NodD regulates the expression of the nodABCFE genes which encode other nodulation proteins. NodD is also a negative regulator of its own expression. Binds flavonoids as inducers.</text>
</comment>
<dbReference type="EMBL" id="CP030058">
    <property type="protein sequence ID" value="QOZ64642.1"/>
    <property type="molecule type" value="Genomic_DNA"/>
</dbReference>
<dbReference type="OrthoDB" id="528082at2"/>
<evidence type="ECO:0000256" key="4">
    <source>
        <dbReference type="ARBA" id="ARBA00023125"/>
    </source>
</evidence>
<feature type="domain" description="HTH lysR-type" evidence="6">
    <location>
        <begin position="1"/>
        <end position="58"/>
    </location>
</feature>
<dbReference type="EMBL" id="BMHC01000007">
    <property type="protein sequence ID" value="GGI25803.1"/>
    <property type="molecule type" value="Genomic_DNA"/>
</dbReference>